<name>A0A6I6NMF8_9ACTN</name>
<dbReference type="NCBIfam" id="NF040586">
    <property type="entry name" value="FxSxx_TPR"/>
    <property type="match status" value="1"/>
</dbReference>
<evidence type="ECO:0000259" key="1">
    <source>
        <dbReference type="Pfam" id="PF00931"/>
    </source>
</evidence>
<feature type="domain" description="NB-ARC" evidence="1">
    <location>
        <begin position="27"/>
        <end position="148"/>
    </location>
</feature>
<evidence type="ECO:0000313" key="2">
    <source>
        <dbReference type="EMBL" id="QHA09336.1"/>
    </source>
</evidence>
<keyword evidence="3" id="KW-1185">Reference proteome</keyword>
<dbReference type="GO" id="GO:0043531">
    <property type="term" value="F:ADP binding"/>
    <property type="evidence" value="ECO:0007669"/>
    <property type="project" value="InterPro"/>
</dbReference>
<dbReference type="Pfam" id="PF13424">
    <property type="entry name" value="TPR_12"/>
    <property type="match status" value="1"/>
</dbReference>
<proteinExistence type="predicted"/>
<dbReference type="PANTHER" id="PTHR46082:SF6">
    <property type="entry name" value="AAA+ ATPASE DOMAIN-CONTAINING PROTEIN-RELATED"/>
    <property type="match status" value="1"/>
</dbReference>
<dbReference type="KEGG" id="sbro:GQF42_00675"/>
<dbReference type="SUPFAM" id="SSF48452">
    <property type="entry name" value="TPR-like"/>
    <property type="match status" value="2"/>
</dbReference>
<dbReference type="EMBL" id="CP047020">
    <property type="protein sequence ID" value="QHA09336.1"/>
    <property type="molecule type" value="Genomic_DNA"/>
</dbReference>
<protein>
    <submittedName>
        <fullName evidence="2">Tetratricopeptide repeat protein</fullName>
    </submittedName>
</protein>
<dbReference type="Proteomes" id="UP000436138">
    <property type="component" value="Chromosome"/>
</dbReference>
<dbReference type="InterPro" id="IPR011990">
    <property type="entry name" value="TPR-like_helical_dom_sf"/>
</dbReference>
<dbReference type="Pfam" id="PF00931">
    <property type="entry name" value="NB-ARC"/>
    <property type="match status" value="1"/>
</dbReference>
<dbReference type="PANTHER" id="PTHR46082">
    <property type="entry name" value="ATP/GTP-BINDING PROTEIN-RELATED"/>
    <property type="match status" value="1"/>
</dbReference>
<dbReference type="AlphaFoldDB" id="A0A6I6NMF8"/>
<accession>A0A6I6NMF8</accession>
<gene>
    <name evidence="2" type="ORF">GQF42_00675</name>
</gene>
<dbReference type="Gene3D" id="3.40.50.300">
    <property type="entry name" value="P-loop containing nucleotide triphosphate hydrolases"/>
    <property type="match status" value="1"/>
</dbReference>
<organism evidence="2 3">
    <name type="scientific">Streptomyces broussonetiae</name>
    <dbReference type="NCBI Taxonomy" id="2686304"/>
    <lineage>
        <taxon>Bacteria</taxon>
        <taxon>Bacillati</taxon>
        <taxon>Actinomycetota</taxon>
        <taxon>Actinomycetes</taxon>
        <taxon>Kitasatosporales</taxon>
        <taxon>Streptomycetaceae</taxon>
        <taxon>Streptomyces</taxon>
    </lineage>
</organism>
<dbReference type="InterPro" id="IPR053137">
    <property type="entry name" value="NLR-like"/>
</dbReference>
<dbReference type="SUPFAM" id="SSF52540">
    <property type="entry name" value="P-loop containing nucleoside triphosphate hydrolases"/>
    <property type="match status" value="1"/>
</dbReference>
<dbReference type="Pfam" id="PF13374">
    <property type="entry name" value="TPR_10"/>
    <property type="match status" value="1"/>
</dbReference>
<dbReference type="InterPro" id="IPR027417">
    <property type="entry name" value="P-loop_NTPase"/>
</dbReference>
<evidence type="ECO:0000313" key="3">
    <source>
        <dbReference type="Proteomes" id="UP000436138"/>
    </source>
</evidence>
<dbReference type="Gene3D" id="1.25.40.10">
    <property type="entry name" value="Tetratricopeptide repeat domain"/>
    <property type="match status" value="2"/>
</dbReference>
<dbReference type="InterPro" id="IPR002182">
    <property type="entry name" value="NB-ARC"/>
</dbReference>
<dbReference type="PRINTS" id="PR00364">
    <property type="entry name" value="DISEASERSIST"/>
</dbReference>
<reference evidence="2 3" key="1">
    <citation type="submission" date="2019-12" db="EMBL/GenBank/DDBJ databases">
        <title>Streptomyces sp. strain T44 isolated from rhizosphere soil of Broussonetia papyrifera.</title>
        <authorList>
            <person name="Mo P."/>
        </authorList>
    </citation>
    <scope>NUCLEOTIDE SEQUENCE [LARGE SCALE GENOMIC DNA]</scope>
    <source>
        <strain evidence="2 3">T44</strain>
    </source>
</reference>
<sequence>MIPPRALSFQHRAEVDQLRTAADGGGTAVLTGTGGVGKTQLAADHARNAWDNGSVDVLVWITASSRSEITDGYAQAGVEVLGADPTDPERAAREFLAWLEPKATLKPCRWLVVLDDLAAPADLRDLWPPSSPRGRTLVTSRRRDAALTGAGRCLVRVGLFRPWESAAYLTEMLAAHGRAEPADQINGLATDLGHLPLALAQAAAYVIDATLACADYRQLLADRMRKLADLLPEPGTLPDDQATTVAATWSLSIERADQLRPAGLARPMLQLAAMLDPNGIPSTVLASPPVLTYLAEFRIGASLGQTHTQQVTGQDAVGALSALQRLNLIEHSPNVPHRAVQVHQLIQRAARDAMPAADRDVAGIAAATALIAAWPETERDTALAQALRANTEALTRHAEDSLYQLGDFDDELDGVHPVLFRTGESLGEAGQIDAAIKHMQHVLDTAGAHLGRDHADTLHAAHDLAHWLGESGDFAGAASAYKRLLKQETRALGCKHTTTLDTGVSLAYWLMKSGDAVGAASTYKRLLKPMTQARGPDHPHVLNLRHNLAWCQGEAGDAVGAAAALERLLEQELQVLGSEDPLTLNTLGALARWRGEVGDHAGAVAALESVVDQKLRVIGPDHPDTLSARHSLGRWRAIAGDIAGATADLENLLVDRLRVLGPDHPHTFATRSNLANLRGRAGDPVGAAEATAELLGQMLRVLGADHPHTVRTRDALAYWRTKAVKDPAAQQSTD</sequence>